<accession>A0AA85JW89</accession>
<keyword evidence="6" id="KW-0805">Transcription regulation</keyword>
<keyword evidence="2" id="KW-0479">Metal-binding</keyword>
<dbReference type="GO" id="GO:0010564">
    <property type="term" value="P:regulation of cell cycle process"/>
    <property type="evidence" value="ECO:0007669"/>
    <property type="project" value="TreeGrafter"/>
</dbReference>
<evidence type="ECO:0000313" key="11">
    <source>
        <dbReference type="Proteomes" id="UP000050795"/>
    </source>
</evidence>
<keyword evidence="4 9" id="KW-0863">Zinc-finger</keyword>
<evidence type="ECO:0000256" key="4">
    <source>
        <dbReference type="ARBA" id="ARBA00022771"/>
    </source>
</evidence>
<reference evidence="12" key="2">
    <citation type="submission" date="2023-11" db="UniProtKB">
        <authorList>
            <consortium name="WormBaseParasite"/>
        </authorList>
    </citation>
    <scope>IDENTIFICATION</scope>
</reference>
<dbReference type="GO" id="GO:0030182">
    <property type="term" value="P:neuron differentiation"/>
    <property type="evidence" value="ECO:0007669"/>
    <property type="project" value="TreeGrafter"/>
</dbReference>
<dbReference type="WBParaSite" id="TREG1_45590.1">
    <property type="protein sequence ID" value="TREG1_45590.1"/>
    <property type="gene ID" value="TREG1_45590"/>
</dbReference>
<evidence type="ECO:0000256" key="2">
    <source>
        <dbReference type="ARBA" id="ARBA00022723"/>
    </source>
</evidence>
<keyword evidence="5" id="KW-0862">Zinc</keyword>
<dbReference type="SUPFAM" id="SSF57667">
    <property type="entry name" value="beta-beta-alpha zinc fingers"/>
    <property type="match status" value="1"/>
</dbReference>
<dbReference type="GO" id="GO:0017053">
    <property type="term" value="C:transcription repressor complex"/>
    <property type="evidence" value="ECO:0007669"/>
    <property type="project" value="TreeGrafter"/>
</dbReference>
<keyword evidence="7" id="KW-0804">Transcription</keyword>
<protein>
    <recommendedName>
        <fullName evidence="10">C2H2-type domain-containing protein</fullName>
    </recommendedName>
</protein>
<organism evidence="11 12">
    <name type="scientific">Trichobilharzia regenti</name>
    <name type="common">Nasal bird schistosome</name>
    <dbReference type="NCBI Taxonomy" id="157069"/>
    <lineage>
        <taxon>Eukaryota</taxon>
        <taxon>Metazoa</taxon>
        <taxon>Spiralia</taxon>
        <taxon>Lophotrochozoa</taxon>
        <taxon>Platyhelminthes</taxon>
        <taxon>Trematoda</taxon>
        <taxon>Digenea</taxon>
        <taxon>Strigeidida</taxon>
        <taxon>Schistosomatoidea</taxon>
        <taxon>Schistosomatidae</taxon>
        <taxon>Trichobilharzia</taxon>
    </lineage>
</organism>
<dbReference type="AlphaFoldDB" id="A0AA85JW89"/>
<evidence type="ECO:0000313" key="12">
    <source>
        <dbReference type="WBParaSite" id="TREG1_45590.1"/>
    </source>
</evidence>
<evidence type="ECO:0000256" key="1">
    <source>
        <dbReference type="ARBA" id="ARBA00004123"/>
    </source>
</evidence>
<evidence type="ECO:0000256" key="9">
    <source>
        <dbReference type="PROSITE-ProRule" id="PRU00042"/>
    </source>
</evidence>
<dbReference type="PANTHER" id="PTHR15065">
    <property type="entry name" value="INSULINOMA-ASSOCIATED 1"/>
    <property type="match status" value="1"/>
</dbReference>
<dbReference type="Gene3D" id="3.30.160.60">
    <property type="entry name" value="Classic Zinc Finger"/>
    <property type="match status" value="1"/>
</dbReference>
<comment type="subcellular location">
    <subcellularLocation>
        <location evidence="1">Nucleus</location>
    </subcellularLocation>
</comment>
<evidence type="ECO:0000259" key="10">
    <source>
        <dbReference type="PROSITE" id="PS50157"/>
    </source>
</evidence>
<keyword evidence="11" id="KW-1185">Reference proteome</keyword>
<proteinExistence type="predicted"/>
<dbReference type="FunFam" id="3.30.160.60:FF:001896">
    <property type="entry name" value="insulinoma-associated protein 1b"/>
    <property type="match status" value="1"/>
</dbReference>
<dbReference type="GO" id="GO:0000978">
    <property type="term" value="F:RNA polymerase II cis-regulatory region sequence-specific DNA binding"/>
    <property type="evidence" value="ECO:0007669"/>
    <property type="project" value="TreeGrafter"/>
</dbReference>
<feature type="domain" description="C2H2-type" evidence="10">
    <location>
        <begin position="292"/>
        <end position="314"/>
    </location>
</feature>
<dbReference type="InterPro" id="IPR042972">
    <property type="entry name" value="INSM1/2"/>
</dbReference>
<dbReference type="PANTHER" id="PTHR15065:SF4">
    <property type="entry name" value="LD18634P"/>
    <property type="match status" value="1"/>
</dbReference>
<evidence type="ECO:0000256" key="7">
    <source>
        <dbReference type="ARBA" id="ARBA00023163"/>
    </source>
</evidence>
<dbReference type="PROSITE" id="PS50157">
    <property type="entry name" value="ZINC_FINGER_C2H2_2"/>
    <property type="match status" value="1"/>
</dbReference>
<dbReference type="GO" id="GO:0001227">
    <property type="term" value="F:DNA-binding transcription repressor activity, RNA polymerase II-specific"/>
    <property type="evidence" value="ECO:0007669"/>
    <property type="project" value="TreeGrafter"/>
</dbReference>
<reference evidence="11" key="1">
    <citation type="submission" date="2022-06" db="EMBL/GenBank/DDBJ databases">
        <authorList>
            <person name="Berger JAMES D."/>
            <person name="Berger JAMES D."/>
        </authorList>
    </citation>
    <scope>NUCLEOTIDE SEQUENCE [LARGE SCALE GENOMIC DNA]</scope>
</reference>
<evidence type="ECO:0000256" key="6">
    <source>
        <dbReference type="ARBA" id="ARBA00023015"/>
    </source>
</evidence>
<dbReference type="PROSITE" id="PS00028">
    <property type="entry name" value="ZINC_FINGER_C2H2_1"/>
    <property type="match status" value="1"/>
</dbReference>
<evidence type="ECO:0000256" key="3">
    <source>
        <dbReference type="ARBA" id="ARBA00022737"/>
    </source>
</evidence>
<dbReference type="GO" id="GO:0008270">
    <property type="term" value="F:zinc ion binding"/>
    <property type="evidence" value="ECO:0007669"/>
    <property type="project" value="UniProtKB-KW"/>
</dbReference>
<dbReference type="SMART" id="SM00355">
    <property type="entry name" value="ZnF_C2H2"/>
    <property type="match status" value="3"/>
</dbReference>
<dbReference type="InterPro" id="IPR036236">
    <property type="entry name" value="Znf_C2H2_sf"/>
</dbReference>
<dbReference type="InterPro" id="IPR013087">
    <property type="entry name" value="Znf_C2H2_type"/>
</dbReference>
<evidence type="ECO:0000256" key="8">
    <source>
        <dbReference type="ARBA" id="ARBA00023242"/>
    </source>
</evidence>
<dbReference type="Proteomes" id="UP000050795">
    <property type="component" value="Unassembled WGS sequence"/>
</dbReference>
<keyword evidence="8" id="KW-0539">Nucleus</keyword>
<evidence type="ECO:0000256" key="5">
    <source>
        <dbReference type="ARBA" id="ARBA00022833"/>
    </source>
</evidence>
<keyword evidence="3" id="KW-0677">Repeat</keyword>
<dbReference type="Pfam" id="PF00096">
    <property type="entry name" value="zf-C2H2"/>
    <property type="match status" value="1"/>
</dbReference>
<sequence>MNPNYSKIKLNETCFPMPIKSNLKYDEGDIENQNYLTQTKIIHFFNTYKYFLHSYAHHFMHKVNNDTFSLITSNSNEICSLAKSSSSWDGRNTLNNKSTISTFEPSLIDAMKEPQLGRHLSAFSSVNTYLRHPHLHQLRLSARHPKLKSSNPTRVFPPSSSSSSSYATLFYENYPKTKLDSIINPNLKLLPSINSDKMFNETLPTSSTVSVNLPSSLKPSSSKLPALLSSSPSSLSSDSVNTSKNLTVQVLKRLAKLPNHLGPHICQLCYQYFENALKLANHRCPLILHTDYRCPECDKVFSCPANLASHRRWHKPKLNVISDQIDPTNHTTCSTSHNYNNFTSEKYSNCNDKKVLNYSSKYSGVKITPNYLPKSDMNSVPPPLEDQQLMENKADGQVCDQFRHYQINHCVINSNFNQKLNFSVQTLLGDPFCCSDEYLIRSNLKVDCNEKAVCNESSISHQEETSLKTNEKSCSTICTTANDCNIKSNAYPSVDFTQSTMCNVNYLPAEKQTSIKCNSCHSILPSQSLFETHMLQHIFNNLKSVDLLSNSNSSE</sequence>
<dbReference type="GO" id="GO:0005634">
    <property type="term" value="C:nucleus"/>
    <property type="evidence" value="ECO:0007669"/>
    <property type="project" value="UniProtKB-SubCell"/>
</dbReference>
<name>A0AA85JW89_TRIRE</name>